<gene>
    <name evidence="2" type="ORF">MAGMO_2280</name>
</gene>
<keyword evidence="2" id="KW-0378">Hydrolase</keyword>
<organism evidence="2">
    <name type="scientific">Magnetococcus massalia (strain MO-1)</name>
    <dbReference type="NCBI Taxonomy" id="451514"/>
    <lineage>
        <taxon>Bacteria</taxon>
        <taxon>Pseudomonadati</taxon>
        <taxon>Pseudomonadota</taxon>
        <taxon>Magnetococcia</taxon>
        <taxon>Magnetococcales</taxon>
        <taxon>Magnetococcaceae</taxon>
        <taxon>Magnetococcus</taxon>
    </lineage>
</organism>
<dbReference type="Pfam" id="PF13487">
    <property type="entry name" value="HD_5"/>
    <property type="match status" value="2"/>
</dbReference>
<dbReference type="PROSITE" id="PS51832">
    <property type="entry name" value="HD_GYP"/>
    <property type="match status" value="2"/>
</dbReference>
<dbReference type="Gene3D" id="1.10.3210.10">
    <property type="entry name" value="Hypothetical protein af1432"/>
    <property type="match status" value="2"/>
</dbReference>
<dbReference type="AlphaFoldDB" id="A0A1S7LHK9"/>
<dbReference type="EMBL" id="LO017727">
    <property type="protein sequence ID" value="CRH06442.1"/>
    <property type="molecule type" value="Genomic_DNA"/>
</dbReference>
<dbReference type="PANTHER" id="PTHR43155:SF1">
    <property type="entry name" value="3'3'-CGAMP-SPECIFIC PHOSPHODIESTERASE 1"/>
    <property type="match status" value="1"/>
</dbReference>
<proteinExistence type="predicted"/>
<accession>A0A1S7LHK9</accession>
<feature type="domain" description="HD-GYP" evidence="1">
    <location>
        <begin position="5"/>
        <end position="197"/>
    </location>
</feature>
<dbReference type="InterPro" id="IPR003607">
    <property type="entry name" value="HD/PDEase_dom"/>
</dbReference>
<dbReference type="SMART" id="SM00471">
    <property type="entry name" value="HDc"/>
    <property type="match status" value="2"/>
</dbReference>
<feature type="domain" description="HD-GYP" evidence="1">
    <location>
        <begin position="215"/>
        <end position="405"/>
    </location>
</feature>
<protein>
    <submittedName>
        <fullName evidence="2">Putative metal dependent phosphohydrolase. Containing HD-GYP domain</fullName>
    </submittedName>
</protein>
<sequence>MLFDLNRFLQGLSYAIDCVESELLGSSTHHGKRVAYLSLRLAKAAGLTEEEQFDIAAFGILHDNGLAQETLTKADLDRSRLCQAEDLPAHCTIGENNIAHFPFRSHSRDIVKYHHEWWDGSGFFGLKGDEIPLMAQIVGLADSVDVRFRFENPDPSNRQRIRDHIIAQSGLAFSPELVALFEQVSQTTAFWLDLHNSHIQQSLDRWMPSHTVEMSWEEILKVSRVFSQIIDSKSRFTQRHSGGLEEKAGRMANHYDMPHDEMMQLRIAAALHDVGKLAIPNAILDKPSKLTETERMKVQEHTYFTRLCLEPIPGFETITEWAANHHEKLSGNGYPMALPPERLDFNARLLTVLDIYQALTEERPYRQGNTHEDAMVIIDKLKEGGQLDATIVDAVRTTLADAPAS</sequence>
<evidence type="ECO:0000313" key="2">
    <source>
        <dbReference type="EMBL" id="CRH06442.1"/>
    </source>
</evidence>
<dbReference type="CDD" id="cd00077">
    <property type="entry name" value="HDc"/>
    <property type="match status" value="2"/>
</dbReference>
<dbReference type="InterPro" id="IPR037522">
    <property type="entry name" value="HD_GYP_dom"/>
</dbReference>
<name>A0A1S7LHK9_MAGMO</name>
<dbReference type="GO" id="GO:0008081">
    <property type="term" value="F:phosphoric diester hydrolase activity"/>
    <property type="evidence" value="ECO:0007669"/>
    <property type="project" value="UniProtKB-ARBA"/>
</dbReference>
<reference evidence="2" key="1">
    <citation type="submission" date="2015-04" db="EMBL/GenBank/DDBJ databases">
        <authorList>
            <person name="Syromyatnikov M.Y."/>
            <person name="Popov V.N."/>
        </authorList>
    </citation>
    <scope>NUCLEOTIDE SEQUENCE</scope>
    <source>
        <strain evidence="2">MO-1</strain>
    </source>
</reference>
<evidence type="ECO:0000259" key="1">
    <source>
        <dbReference type="PROSITE" id="PS51832"/>
    </source>
</evidence>
<dbReference type="SUPFAM" id="SSF109604">
    <property type="entry name" value="HD-domain/PDEase-like"/>
    <property type="match status" value="2"/>
</dbReference>
<dbReference type="PANTHER" id="PTHR43155">
    <property type="entry name" value="CYCLIC DI-GMP PHOSPHODIESTERASE PA4108-RELATED"/>
    <property type="match status" value="1"/>
</dbReference>